<proteinExistence type="predicted"/>
<keyword evidence="3" id="KW-1185">Reference proteome</keyword>
<reference evidence="2 3" key="1">
    <citation type="submission" date="2019-03" db="EMBL/GenBank/DDBJ databases">
        <title>Genomic Encyclopedia of Type Strains, Phase IV (KMG-IV): sequencing the most valuable type-strain genomes for metagenomic binning, comparative biology and taxonomic classification.</title>
        <authorList>
            <person name="Goeker M."/>
        </authorList>
    </citation>
    <scope>NUCLEOTIDE SEQUENCE [LARGE SCALE GENOMIC DNA]</scope>
    <source>
        <strain evidence="2 3">DSM 15969</strain>
    </source>
</reference>
<dbReference type="Proteomes" id="UP000295063">
    <property type="component" value="Unassembled WGS sequence"/>
</dbReference>
<feature type="domain" description="Xylose isomerase-like TIM barrel" evidence="1">
    <location>
        <begin position="31"/>
        <end position="275"/>
    </location>
</feature>
<name>A0A4R1PSE4_9FIRM</name>
<dbReference type="InterPro" id="IPR013022">
    <property type="entry name" value="Xyl_isomerase-like_TIM-brl"/>
</dbReference>
<dbReference type="RefSeq" id="WP_132082994.1">
    <property type="nucleotide sequence ID" value="NZ_SLUI01000016.1"/>
</dbReference>
<dbReference type="PANTHER" id="PTHR21445:SF0">
    <property type="entry name" value="APURINIC-APYRIMIDINIC ENDONUCLEASE"/>
    <property type="match status" value="1"/>
</dbReference>
<dbReference type="SMART" id="SM00518">
    <property type="entry name" value="AP2Ec"/>
    <property type="match status" value="1"/>
</dbReference>
<sequence length="284" mass="31541">MLAEFGAAGNSDAFYAAGYKASAQMPKWLFEQGLNAYEYQCSRGARVREETARLIGQNAAAYHISLSIHGPYYISLATEDETTAANTIKHFLQSLEVARWMGADRVIFHIGGPGKLKREKAMERAKALFAVVLNQAEKQGLQDISLAAETMGKKNQLGSTLEEVLELCKMSRQVRPAVDFGHMHAVTCGGYTAKEEYAAVFDRIGEVLGSEAACRLHIHFSRIEYTGAGEKRHWTFADPYGPPHEPLLALIAERRYMPRIICESAGTQAADARSMQEFYQQLLK</sequence>
<dbReference type="GO" id="GO:0006284">
    <property type="term" value="P:base-excision repair"/>
    <property type="evidence" value="ECO:0007669"/>
    <property type="project" value="TreeGrafter"/>
</dbReference>
<dbReference type="PANTHER" id="PTHR21445">
    <property type="entry name" value="ENDONUCLEASE IV ENDODEOXYRIBONUCLEASE IV"/>
    <property type="match status" value="1"/>
</dbReference>
<dbReference type="InterPro" id="IPR001719">
    <property type="entry name" value="AP_endonuc_2"/>
</dbReference>
<dbReference type="SUPFAM" id="SSF51658">
    <property type="entry name" value="Xylose isomerase-like"/>
    <property type="match status" value="1"/>
</dbReference>
<dbReference type="Gene3D" id="3.20.20.150">
    <property type="entry name" value="Divalent-metal-dependent TIM barrel enzymes"/>
    <property type="match status" value="1"/>
</dbReference>
<dbReference type="GO" id="GO:0008081">
    <property type="term" value="F:phosphoric diester hydrolase activity"/>
    <property type="evidence" value="ECO:0007669"/>
    <property type="project" value="TreeGrafter"/>
</dbReference>
<evidence type="ECO:0000313" key="3">
    <source>
        <dbReference type="Proteomes" id="UP000295063"/>
    </source>
</evidence>
<dbReference type="Pfam" id="PF01261">
    <property type="entry name" value="AP_endonuc_2"/>
    <property type="match status" value="1"/>
</dbReference>
<organism evidence="2 3">
    <name type="scientific">Anaerospora hongkongensis</name>
    <dbReference type="NCBI Taxonomy" id="244830"/>
    <lineage>
        <taxon>Bacteria</taxon>
        <taxon>Bacillati</taxon>
        <taxon>Bacillota</taxon>
        <taxon>Negativicutes</taxon>
        <taxon>Selenomonadales</taxon>
        <taxon>Sporomusaceae</taxon>
        <taxon>Anaerospora</taxon>
    </lineage>
</organism>
<evidence type="ECO:0000259" key="1">
    <source>
        <dbReference type="Pfam" id="PF01261"/>
    </source>
</evidence>
<accession>A0A4R1PSE4</accession>
<protein>
    <submittedName>
        <fullName evidence="2">Deoxyribonuclease-4</fullName>
    </submittedName>
</protein>
<dbReference type="GO" id="GO:0008270">
    <property type="term" value="F:zinc ion binding"/>
    <property type="evidence" value="ECO:0007669"/>
    <property type="project" value="InterPro"/>
</dbReference>
<gene>
    <name evidence="2" type="ORF">EV210_11661</name>
</gene>
<dbReference type="GO" id="GO:0003677">
    <property type="term" value="F:DNA binding"/>
    <property type="evidence" value="ECO:0007669"/>
    <property type="project" value="InterPro"/>
</dbReference>
<dbReference type="AlphaFoldDB" id="A0A4R1PSE4"/>
<dbReference type="EMBL" id="SLUI01000016">
    <property type="protein sequence ID" value="TCL33959.1"/>
    <property type="molecule type" value="Genomic_DNA"/>
</dbReference>
<evidence type="ECO:0000313" key="2">
    <source>
        <dbReference type="EMBL" id="TCL33959.1"/>
    </source>
</evidence>
<dbReference type="InterPro" id="IPR036237">
    <property type="entry name" value="Xyl_isomerase-like_sf"/>
</dbReference>
<dbReference type="OrthoDB" id="9805666at2"/>
<dbReference type="GO" id="GO:0003906">
    <property type="term" value="F:DNA-(apurinic or apyrimidinic site) endonuclease activity"/>
    <property type="evidence" value="ECO:0007669"/>
    <property type="project" value="TreeGrafter"/>
</dbReference>
<comment type="caution">
    <text evidence="2">The sequence shown here is derived from an EMBL/GenBank/DDBJ whole genome shotgun (WGS) entry which is preliminary data.</text>
</comment>